<dbReference type="Gene3D" id="1.10.533.10">
    <property type="entry name" value="Death Domain, Fas"/>
    <property type="match status" value="1"/>
</dbReference>
<evidence type="ECO:0000256" key="3">
    <source>
        <dbReference type="SAM" id="Coils"/>
    </source>
</evidence>
<dbReference type="AlphaFoldDB" id="A0AAD1S547"/>
<dbReference type="CDD" id="cd06736">
    <property type="entry name" value="PDZ_CARD11_CARD14-like"/>
    <property type="match status" value="1"/>
</dbReference>
<keyword evidence="7" id="KW-1185">Reference proteome</keyword>
<dbReference type="PANTHER" id="PTHR14559">
    <property type="entry name" value="CASPASE RECRUITMENT DOMAIN FAMILY"/>
    <property type="match status" value="1"/>
</dbReference>
<feature type="domain" description="CARD" evidence="5">
    <location>
        <begin position="137"/>
        <end position="229"/>
    </location>
</feature>
<feature type="region of interest" description="Disordered" evidence="4">
    <location>
        <begin position="1"/>
        <end position="33"/>
    </location>
</feature>
<dbReference type="Gene3D" id="2.30.30.40">
    <property type="entry name" value="SH3 Domains"/>
    <property type="match status" value="1"/>
</dbReference>
<gene>
    <name evidence="6" type="ORF">PECUL_23A054838</name>
</gene>
<dbReference type="InterPro" id="IPR036034">
    <property type="entry name" value="PDZ_sf"/>
</dbReference>
<dbReference type="FunFam" id="1.10.533.10:FF:000003">
    <property type="entry name" value="Caspase recruitment domain family, member 11"/>
    <property type="match status" value="1"/>
</dbReference>
<reference evidence="6" key="1">
    <citation type="submission" date="2022-03" db="EMBL/GenBank/DDBJ databases">
        <authorList>
            <person name="Alioto T."/>
            <person name="Alioto T."/>
            <person name="Gomez Garrido J."/>
        </authorList>
    </citation>
    <scope>NUCLEOTIDE SEQUENCE</scope>
</reference>
<dbReference type="InterPro" id="IPR027417">
    <property type="entry name" value="P-loop_NTPase"/>
</dbReference>
<evidence type="ECO:0000259" key="5">
    <source>
        <dbReference type="PROSITE" id="PS50209"/>
    </source>
</evidence>
<keyword evidence="1" id="KW-0597">Phosphoprotein</keyword>
<sequence>MADISLQTREDASKDRLSSGKTSLADQSQISFNSEQSTISPELLKSSLENQWELIRSVIQSNTREIKNDLSTLGNKVTALEDKIERVQVSSLEFKEHLKSLETKNSKGLPRASLELNLSIARMAASWKADPELMDLEEEELWEMINRHRCKIVSRLHPERLTPYLRQIKVLDALDEEEILHSVRLSTRPMRQGYLLDLLRTRGKNGAVAFLESLLLVNPRMYTLITGKEASIAPNSFSRLIDSGQFNVFLLSSMSSLHEELTKEKQLKDSLLYHLRKLWDRFKHLETECKSLRNMETENHRLHKEMDEQSQALSKLKDVQYDLSMSYSLALQEKDTMQTRSNEVQEQVYAMKEELHRVRIELQAAQNWSTTTLCEEELFMLRKENQKLREMLEIKGQGKLLQLGEMQQADLTPENAQKLLNQLICAREKIASSEALKKTWQEEKEAILKEKCHLQTDNDMLKKKTDAFHHQVSELQKERDQAYQARDMVQAEISSFLAEKDGLRQQVMELTDSNSKLRLQIRSLEEQLQTQRMRRNCMDTEQREKCLKFKHQRLVRMDAICPSEEADRISNCSIEPWQINNDTCSSLGENILPCSTPIQEGYQSAFTKSCSTNLPDLLQCEAADLDCESEMEYKKDLQMFSNMESGESAAEKGLSMPRRRHAQRMNTRTTIIAFQGDDLLKQICIIGGNKTGIFIHQVTKDSAADEMSLIPGCQIMAVDFDVMDPSHKVDLEGVTSEDAHWTLNRVNGFCCLSIRCNMDEYRKLLNDIDSGSAVSGDSFYVRVNQSMPGRIGGGMQVTCGEILHIKDTMYKGRQQWYAHRVNPYTMNDGESGSIPNYRQAQEHLISSIQTITWQNAVHRKSKKQVRIVSTDRCTSHLLWTSIDCGLCRCEDSSTSSALTRSCFTLMPYTLVTHIKVTLPRPVLVVPSLLGRHLSEKLCATKDFMKCDTECLTDAEYAAKYQRGDVIGEKAGERLRSYFTRHTVESVAQQNAHCLLELGLSCLAPLIRVGIYPIVLHVPLTEKSIKKLKKPLHWWRNWEDLLLECAQREETELDALPCFYRTVEPETWNDTESLLSSVKEVIMDEQKRFVWLENKLC</sequence>
<keyword evidence="2 3" id="KW-0175">Coiled coil</keyword>
<evidence type="ECO:0000313" key="6">
    <source>
        <dbReference type="EMBL" id="CAH2291620.1"/>
    </source>
</evidence>
<dbReference type="InterPro" id="IPR011029">
    <property type="entry name" value="DEATH-like_dom_sf"/>
</dbReference>
<evidence type="ECO:0000256" key="4">
    <source>
        <dbReference type="SAM" id="MobiDB-lite"/>
    </source>
</evidence>
<dbReference type="GO" id="GO:0042981">
    <property type="term" value="P:regulation of apoptotic process"/>
    <property type="evidence" value="ECO:0007669"/>
    <property type="project" value="InterPro"/>
</dbReference>
<dbReference type="Proteomes" id="UP001295444">
    <property type="component" value="Chromosome 05"/>
</dbReference>
<proteinExistence type="predicted"/>
<dbReference type="PROSITE" id="PS50209">
    <property type="entry name" value="CARD"/>
    <property type="match status" value="1"/>
</dbReference>
<dbReference type="SUPFAM" id="SSF47986">
    <property type="entry name" value="DEATH domain"/>
    <property type="match status" value="1"/>
</dbReference>
<feature type="compositionally biased region" description="Basic and acidic residues" evidence="4">
    <location>
        <begin position="8"/>
        <end position="18"/>
    </location>
</feature>
<dbReference type="EMBL" id="OW240916">
    <property type="protein sequence ID" value="CAH2291620.1"/>
    <property type="molecule type" value="Genomic_DNA"/>
</dbReference>
<dbReference type="Gene3D" id="2.30.42.10">
    <property type="match status" value="1"/>
</dbReference>
<dbReference type="FunFam" id="3.40.50.300:FF:000867">
    <property type="entry name" value="Caspase recruitment domain family member 10"/>
    <property type="match status" value="1"/>
</dbReference>
<dbReference type="Gene3D" id="3.40.50.300">
    <property type="entry name" value="P-loop containing nucleotide triphosphate hydrolases"/>
    <property type="match status" value="1"/>
</dbReference>
<evidence type="ECO:0000256" key="2">
    <source>
        <dbReference type="ARBA" id="ARBA00023054"/>
    </source>
</evidence>
<feature type="compositionally biased region" description="Polar residues" evidence="4">
    <location>
        <begin position="19"/>
        <end position="33"/>
    </location>
</feature>
<evidence type="ECO:0000313" key="7">
    <source>
        <dbReference type="Proteomes" id="UP001295444"/>
    </source>
</evidence>
<protein>
    <submittedName>
        <fullName evidence="6">Caspase recruitment domain-containing 14</fullName>
    </submittedName>
</protein>
<evidence type="ECO:0000256" key="1">
    <source>
        <dbReference type="ARBA" id="ARBA00022553"/>
    </source>
</evidence>
<organism evidence="6 7">
    <name type="scientific">Pelobates cultripes</name>
    <name type="common">Western spadefoot toad</name>
    <dbReference type="NCBI Taxonomy" id="61616"/>
    <lineage>
        <taxon>Eukaryota</taxon>
        <taxon>Metazoa</taxon>
        <taxon>Chordata</taxon>
        <taxon>Craniata</taxon>
        <taxon>Vertebrata</taxon>
        <taxon>Euteleostomi</taxon>
        <taxon>Amphibia</taxon>
        <taxon>Batrachia</taxon>
        <taxon>Anura</taxon>
        <taxon>Pelobatoidea</taxon>
        <taxon>Pelobatidae</taxon>
        <taxon>Pelobates</taxon>
    </lineage>
</organism>
<dbReference type="InterPro" id="IPR001315">
    <property type="entry name" value="CARD"/>
</dbReference>
<dbReference type="GO" id="GO:0005737">
    <property type="term" value="C:cytoplasm"/>
    <property type="evidence" value="ECO:0007669"/>
    <property type="project" value="TreeGrafter"/>
</dbReference>
<accession>A0AAD1S547</accession>
<dbReference type="PANTHER" id="PTHR14559:SF1">
    <property type="entry name" value="CASPASE RECRUITMENT DOMAIN-CONTAINING PROTEIN 14"/>
    <property type="match status" value="1"/>
</dbReference>
<dbReference type="GO" id="GO:0050700">
    <property type="term" value="F:CARD domain binding"/>
    <property type="evidence" value="ECO:0007669"/>
    <property type="project" value="TreeGrafter"/>
</dbReference>
<name>A0AAD1S547_PELCU</name>
<feature type="coiled-coil region" evidence="3">
    <location>
        <begin position="292"/>
        <end position="319"/>
    </location>
</feature>
<feature type="coiled-coil region" evidence="3">
    <location>
        <begin position="472"/>
        <end position="541"/>
    </location>
</feature>
<dbReference type="SUPFAM" id="SSF50156">
    <property type="entry name" value="PDZ domain-like"/>
    <property type="match status" value="1"/>
</dbReference>
<dbReference type="Pfam" id="PF00619">
    <property type="entry name" value="CARD"/>
    <property type="match status" value="1"/>
</dbReference>